<dbReference type="OrthoDB" id="1123084at2"/>
<dbReference type="EMBL" id="QFZK01000003">
    <property type="protein sequence ID" value="RFO97680.1"/>
    <property type="molecule type" value="Genomic_DNA"/>
</dbReference>
<evidence type="ECO:0000259" key="1">
    <source>
        <dbReference type="PROSITE" id="PS50943"/>
    </source>
</evidence>
<evidence type="ECO:0000313" key="3">
    <source>
        <dbReference type="Proteomes" id="UP000260665"/>
    </source>
</evidence>
<evidence type="ECO:0000313" key="2">
    <source>
        <dbReference type="EMBL" id="RFO97680.1"/>
    </source>
</evidence>
<dbReference type="Proteomes" id="UP000260665">
    <property type="component" value="Unassembled WGS sequence"/>
</dbReference>
<comment type="caution">
    <text evidence="2">The sequence shown here is derived from an EMBL/GenBank/DDBJ whole genome shotgun (WGS) entry which is preliminary data.</text>
</comment>
<dbReference type="Pfam" id="PF01381">
    <property type="entry name" value="HTH_3"/>
    <property type="match status" value="1"/>
</dbReference>
<dbReference type="InterPro" id="IPR010982">
    <property type="entry name" value="Lambda_DNA-bd_dom_sf"/>
</dbReference>
<dbReference type="PROSITE" id="PS50943">
    <property type="entry name" value="HTH_CROC1"/>
    <property type="match status" value="1"/>
</dbReference>
<dbReference type="RefSeq" id="WP_117175602.1">
    <property type="nucleotide sequence ID" value="NZ_QFZK01000003.1"/>
</dbReference>
<dbReference type="CDD" id="cd00093">
    <property type="entry name" value="HTH_XRE"/>
    <property type="match status" value="1"/>
</dbReference>
<dbReference type="InterPro" id="IPR001387">
    <property type="entry name" value="Cro/C1-type_HTH"/>
</dbReference>
<dbReference type="SMART" id="SM00530">
    <property type="entry name" value="HTH_XRE"/>
    <property type="match status" value="1"/>
</dbReference>
<proteinExistence type="predicted"/>
<keyword evidence="3" id="KW-1185">Reference proteome</keyword>
<name>A0A3E1RGF0_9BURK</name>
<feature type="domain" description="HTH cro/C1-type" evidence="1">
    <location>
        <begin position="17"/>
        <end position="71"/>
    </location>
</feature>
<organism evidence="2 3">
    <name type="scientific">Rhodoferax lacus</name>
    <dbReference type="NCBI Taxonomy" id="2184758"/>
    <lineage>
        <taxon>Bacteria</taxon>
        <taxon>Pseudomonadati</taxon>
        <taxon>Pseudomonadota</taxon>
        <taxon>Betaproteobacteria</taxon>
        <taxon>Burkholderiales</taxon>
        <taxon>Comamonadaceae</taxon>
        <taxon>Rhodoferax</taxon>
    </lineage>
</organism>
<reference evidence="2 3" key="1">
    <citation type="submission" date="2018-05" db="EMBL/GenBank/DDBJ databases">
        <title>Rhodoferax soyangensis sp.nov., isolated from an oligotrophic freshwater lake.</title>
        <authorList>
            <person name="Park M."/>
        </authorList>
    </citation>
    <scope>NUCLEOTIDE SEQUENCE [LARGE SCALE GENOMIC DNA]</scope>
    <source>
        <strain evidence="2 3">IMCC26218</strain>
    </source>
</reference>
<protein>
    <submittedName>
        <fullName evidence="2">XRE family transcriptional regulator</fullName>
    </submittedName>
</protein>
<gene>
    <name evidence="2" type="ORF">DIC66_07430</name>
</gene>
<dbReference type="GO" id="GO:0003677">
    <property type="term" value="F:DNA binding"/>
    <property type="evidence" value="ECO:0007669"/>
    <property type="project" value="InterPro"/>
</dbReference>
<dbReference type="Gene3D" id="1.10.260.40">
    <property type="entry name" value="lambda repressor-like DNA-binding domains"/>
    <property type="match status" value="1"/>
</dbReference>
<dbReference type="AlphaFoldDB" id="A0A3E1RGF0"/>
<sequence length="83" mass="9435">MKAMKPQRMLTLFSKNVLRLRQEAGMTQEALAKRCTKYKRQIPKIENGTAEVNLSMIFTLAQALEVDPATLLKESPVSGYHNR</sequence>
<dbReference type="SUPFAM" id="SSF47413">
    <property type="entry name" value="lambda repressor-like DNA-binding domains"/>
    <property type="match status" value="1"/>
</dbReference>
<accession>A0A3E1RGF0</accession>